<name>A0A8H7I5Q9_9AGAM</name>
<reference evidence="1" key="1">
    <citation type="submission" date="2020-09" db="EMBL/GenBank/DDBJ databases">
        <title>Comparative genome analyses of four rice-infecting Rhizoctonia solani isolates reveal extensive enrichment of homogalacturonan modification genes.</title>
        <authorList>
            <person name="Lee D.-Y."/>
            <person name="Jeon J."/>
            <person name="Kim K.-T."/>
            <person name="Cheong K."/>
            <person name="Song H."/>
            <person name="Choi G."/>
            <person name="Ko J."/>
            <person name="Opiyo S.O."/>
            <person name="Zuo S."/>
            <person name="Madhav S."/>
            <person name="Lee Y.-H."/>
            <person name="Wang G.-L."/>
        </authorList>
    </citation>
    <scope>NUCLEOTIDE SEQUENCE</scope>
    <source>
        <strain evidence="1">AG1-IA B2</strain>
    </source>
</reference>
<organism evidence="1 2">
    <name type="scientific">Rhizoctonia solani</name>
    <dbReference type="NCBI Taxonomy" id="456999"/>
    <lineage>
        <taxon>Eukaryota</taxon>
        <taxon>Fungi</taxon>
        <taxon>Dikarya</taxon>
        <taxon>Basidiomycota</taxon>
        <taxon>Agaricomycotina</taxon>
        <taxon>Agaricomycetes</taxon>
        <taxon>Cantharellales</taxon>
        <taxon>Ceratobasidiaceae</taxon>
        <taxon>Rhizoctonia</taxon>
    </lineage>
</organism>
<dbReference type="Proteomes" id="UP000614334">
    <property type="component" value="Unassembled WGS sequence"/>
</dbReference>
<sequence length="126" mass="13089">MQLAILVHTQQPGQQHTGPNQGQHLVNTGVCMPLLAKSSGSDNGVGRHGGGAEGVPIGLAAVLDGGDVPAARAAVWNPQAVGNQAMDNGKYDDDSCLRVLDVLKGVEAAGAYGRMELSMYRVRRLS</sequence>
<comment type="caution">
    <text evidence="1">The sequence shown here is derived from an EMBL/GenBank/DDBJ whole genome shotgun (WGS) entry which is preliminary data.</text>
</comment>
<proteinExistence type="predicted"/>
<accession>A0A8H7I5Q9</accession>
<gene>
    <name evidence="1" type="ORF">RHS01_10207</name>
</gene>
<protein>
    <submittedName>
        <fullName evidence="1">Uncharacterized protein</fullName>
    </submittedName>
</protein>
<evidence type="ECO:0000313" key="2">
    <source>
        <dbReference type="Proteomes" id="UP000614334"/>
    </source>
</evidence>
<dbReference type="EMBL" id="JACYCF010000029">
    <property type="protein sequence ID" value="KAF8749200.1"/>
    <property type="molecule type" value="Genomic_DNA"/>
</dbReference>
<evidence type="ECO:0000313" key="1">
    <source>
        <dbReference type="EMBL" id="KAF8749200.1"/>
    </source>
</evidence>
<dbReference type="AlphaFoldDB" id="A0A8H7I5Q9"/>